<keyword evidence="1" id="KW-0472">Membrane</keyword>
<feature type="transmembrane region" description="Helical" evidence="1">
    <location>
        <begin position="162"/>
        <end position="183"/>
    </location>
</feature>
<dbReference type="EMBL" id="NIBG01000003">
    <property type="protein sequence ID" value="PAB60335.1"/>
    <property type="molecule type" value="Genomic_DNA"/>
</dbReference>
<accession>A0A267MN84</accession>
<proteinExistence type="predicted"/>
<feature type="transmembrane region" description="Helical" evidence="1">
    <location>
        <begin position="195"/>
        <end position="219"/>
    </location>
</feature>
<evidence type="ECO:0000313" key="3">
    <source>
        <dbReference type="Proteomes" id="UP000216024"/>
    </source>
</evidence>
<evidence type="ECO:0000256" key="1">
    <source>
        <dbReference type="SAM" id="Phobius"/>
    </source>
</evidence>
<organism evidence="2 3">
    <name type="scientific">Anaeromicrobium sediminis</name>
    <dbReference type="NCBI Taxonomy" id="1478221"/>
    <lineage>
        <taxon>Bacteria</taxon>
        <taxon>Bacillati</taxon>
        <taxon>Bacillota</taxon>
        <taxon>Clostridia</taxon>
        <taxon>Peptostreptococcales</taxon>
        <taxon>Thermotaleaceae</taxon>
        <taxon>Anaeromicrobium</taxon>
    </lineage>
</organism>
<dbReference type="OrthoDB" id="9824042at2"/>
<reference evidence="2 3" key="1">
    <citation type="submission" date="2017-06" db="EMBL/GenBank/DDBJ databases">
        <title>Draft genome sequence of anaerobic fermentative bacterium Anaeromicrobium sediminis DY2726D isolated from West Pacific Ocean sediments.</title>
        <authorList>
            <person name="Zeng X."/>
        </authorList>
    </citation>
    <scope>NUCLEOTIDE SEQUENCE [LARGE SCALE GENOMIC DNA]</scope>
    <source>
        <strain evidence="2 3">DY2726D</strain>
    </source>
</reference>
<feature type="transmembrane region" description="Helical" evidence="1">
    <location>
        <begin position="6"/>
        <end position="26"/>
    </location>
</feature>
<feature type="transmembrane region" description="Helical" evidence="1">
    <location>
        <begin position="77"/>
        <end position="100"/>
    </location>
</feature>
<feature type="transmembrane region" description="Helical" evidence="1">
    <location>
        <begin position="38"/>
        <end position="57"/>
    </location>
</feature>
<protein>
    <submittedName>
        <fullName evidence="2">Uncharacterized protein</fullName>
    </submittedName>
</protein>
<sequence>MKDINFYIVIFIVLPILMIFSFRGQDQILKAVNRKRRYGVYLTAILFSIPMWIFIVLSKNLQGISSYTTIDIKILGVVTFLLLFISFGICNKILFIPANYKRYEKEKVLRKQNFKGWKYYVIQYPASSMKNMLKLPPISKHSKVNPKFIKEYHINKLKTPPLHIQFILILITYIFTSLGFYILDYIVGTWSLIYFNLYILPFILLIGFMGDLIFVMIRVVEYIFKIKINEIVKFLLFNIIFVLIVGGVWLRIK</sequence>
<name>A0A267MN84_9FIRM</name>
<keyword evidence="3" id="KW-1185">Reference proteome</keyword>
<feature type="transmembrane region" description="Helical" evidence="1">
    <location>
        <begin position="231"/>
        <end position="252"/>
    </location>
</feature>
<comment type="caution">
    <text evidence="2">The sequence shown here is derived from an EMBL/GenBank/DDBJ whole genome shotgun (WGS) entry which is preliminary data.</text>
</comment>
<dbReference type="Proteomes" id="UP000216024">
    <property type="component" value="Unassembled WGS sequence"/>
</dbReference>
<keyword evidence="1" id="KW-0812">Transmembrane</keyword>
<evidence type="ECO:0000313" key="2">
    <source>
        <dbReference type="EMBL" id="PAB60335.1"/>
    </source>
</evidence>
<dbReference type="AlphaFoldDB" id="A0A267MN84"/>
<dbReference type="RefSeq" id="WP_095131754.1">
    <property type="nucleotide sequence ID" value="NZ_NIBG01000003.1"/>
</dbReference>
<keyword evidence="1" id="KW-1133">Transmembrane helix</keyword>
<gene>
    <name evidence="2" type="ORF">CCE28_05420</name>
</gene>